<dbReference type="Proteomes" id="UP001164929">
    <property type="component" value="Chromosome 18"/>
</dbReference>
<proteinExistence type="predicted"/>
<feature type="compositionally biased region" description="Polar residues" evidence="1">
    <location>
        <begin position="38"/>
        <end position="51"/>
    </location>
</feature>
<keyword evidence="3" id="KW-1185">Reference proteome</keyword>
<sequence>MIRFNLAKTHQPTTQHPSTSAPHYLQIKTAVDSSISATIPKSTQPAASQQSSKEKPKQPNYKKAVEQLGKS</sequence>
<evidence type="ECO:0000256" key="1">
    <source>
        <dbReference type="SAM" id="MobiDB-lite"/>
    </source>
</evidence>
<dbReference type="AlphaFoldDB" id="A0AAD6LDN3"/>
<feature type="region of interest" description="Disordered" evidence="1">
    <location>
        <begin position="1"/>
        <end position="24"/>
    </location>
</feature>
<evidence type="ECO:0000313" key="3">
    <source>
        <dbReference type="Proteomes" id="UP001164929"/>
    </source>
</evidence>
<name>A0AAD6LDN3_9ROSI</name>
<organism evidence="2 3">
    <name type="scientific">Populus alba x Populus x berolinensis</name>
    <dbReference type="NCBI Taxonomy" id="444605"/>
    <lineage>
        <taxon>Eukaryota</taxon>
        <taxon>Viridiplantae</taxon>
        <taxon>Streptophyta</taxon>
        <taxon>Embryophyta</taxon>
        <taxon>Tracheophyta</taxon>
        <taxon>Spermatophyta</taxon>
        <taxon>Magnoliopsida</taxon>
        <taxon>eudicotyledons</taxon>
        <taxon>Gunneridae</taxon>
        <taxon>Pentapetalae</taxon>
        <taxon>rosids</taxon>
        <taxon>fabids</taxon>
        <taxon>Malpighiales</taxon>
        <taxon>Salicaceae</taxon>
        <taxon>Saliceae</taxon>
        <taxon>Populus</taxon>
    </lineage>
</organism>
<reference evidence="2 3" key="1">
    <citation type="journal article" date="2023" name="Mol. Ecol. Resour.">
        <title>Chromosome-level genome assembly of a triploid poplar Populus alba 'Berolinensis'.</title>
        <authorList>
            <person name="Chen S."/>
            <person name="Yu Y."/>
            <person name="Wang X."/>
            <person name="Wang S."/>
            <person name="Zhang T."/>
            <person name="Zhou Y."/>
            <person name="He R."/>
            <person name="Meng N."/>
            <person name="Wang Y."/>
            <person name="Liu W."/>
            <person name="Liu Z."/>
            <person name="Liu J."/>
            <person name="Guo Q."/>
            <person name="Huang H."/>
            <person name="Sederoff R.R."/>
            <person name="Wang G."/>
            <person name="Qu G."/>
            <person name="Chen S."/>
        </authorList>
    </citation>
    <scope>NUCLEOTIDE SEQUENCE [LARGE SCALE GENOMIC DNA]</scope>
    <source>
        <strain evidence="2">SC-2020</strain>
    </source>
</reference>
<dbReference type="EMBL" id="JAQIZT010000018">
    <property type="protein sequence ID" value="KAJ6958778.1"/>
    <property type="molecule type" value="Genomic_DNA"/>
</dbReference>
<accession>A0AAD6LDN3</accession>
<evidence type="ECO:0000313" key="2">
    <source>
        <dbReference type="EMBL" id="KAJ6958778.1"/>
    </source>
</evidence>
<feature type="compositionally biased region" description="Polar residues" evidence="1">
    <location>
        <begin position="8"/>
        <end position="21"/>
    </location>
</feature>
<feature type="region of interest" description="Disordered" evidence="1">
    <location>
        <begin position="38"/>
        <end position="71"/>
    </location>
</feature>
<comment type="caution">
    <text evidence="2">The sequence shown here is derived from an EMBL/GenBank/DDBJ whole genome shotgun (WGS) entry which is preliminary data.</text>
</comment>
<protein>
    <submittedName>
        <fullName evidence="2">Uncharacterized protein</fullName>
    </submittedName>
</protein>
<gene>
    <name evidence="2" type="ORF">NC653_040413</name>
</gene>